<dbReference type="NCBIfam" id="TIGR01549">
    <property type="entry name" value="HAD-SF-IA-v1"/>
    <property type="match status" value="1"/>
</dbReference>
<dbReference type="Pfam" id="PF13419">
    <property type="entry name" value="HAD_2"/>
    <property type="match status" value="1"/>
</dbReference>
<dbReference type="GO" id="GO:0008967">
    <property type="term" value="F:phosphoglycolate phosphatase activity"/>
    <property type="evidence" value="ECO:0007669"/>
    <property type="project" value="TreeGrafter"/>
</dbReference>
<dbReference type="Gene3D" id="3.40.50.1000">
    <property type="entry name" value="HAD superfamily/HAD-like"/>
    <property type="match status" value="1"/>
</dbReference>
<dbReference type="RefSeq" id="WP_155084736.1">
    <property type="nucleotide sequence ID" value="NZ_WMIA01000041.1"/>
</dbReference>
<dbReference type="PANTHER" id="PTHR43434">
    <property type="entry name" value="PHOSPHOGLYCOLATE PHOSPHATASE"/>
    <property type="match status" value="1"/>
</dbReference>
<organism evidence="1 2">
    <name type="scientific">Cyanobacterium aponinum 0216</name>
    <dbReference type="NCBI Taxonomy" id="2676140"/>
    <lineage>
        <taxon>Bacteria</taxon>
        <taxon>Bacillati</taxon>
        <taxon>Cyanobacteriota</taxon>
        <taxon>Cyanophyceae</taxon>
        <taxon>Oscillatoriophycideae</taxon>
        <taxon>Chroococcales</taxon>
        <taxon>Geminocystaceae</taxon>
        <taxon>Cyanobacterium</taxon>
    </lineage>
</organism>
<dbReference type="Proteomes" id="UP000437131">
    <property type="component" value="Unassembled WGS sequence"/>
</dbReference>
<protein>
    <submittedName>
        <fullName evidence="1">HAD-IA family hydrolase</fullName>
    </submittedName>
</protein>
<dbReference type="SFLD" id="SFLDS00003">
    <property type="entry name" value="Haloacid_Dehalogenase"/>
    <property type="match status" value="1"/>
</dbReference>
<name>A0A844GWU2_9CHRO</name>
<keyword evidence="1" id="KW-0378">Hydrolase</keyword>
<dbReference type="PRINTS" id="PR00413">
    <property type="entry name" value="HADHALOGNASE"/>
</dbReference>
<dbReference type="InterPro" id="IPR041492">
    <property type="entry name" value="HAD_2"/>
</dbReference>
<gene>
    <name evidence="1" type="ORF">GGC33_17270</name>
</gene>
<comment type="caution">
    <text evidence="1">The sequence shown here is derived from an EMBL/GenBank/DDBJ whole genome shotgun (WGS) entry which is preliminary data.</text>
</comment>
<dbReference type="SUPFAM" id="SSF56784">
    <property type="entry name" value="HAD-like"/>
    <property type="match status" value="1"/>
</dbReference>
<dbReference type="InterPro" id="IPR036412">
    <property type="entry name" value="HAD-like_sf"/>
</dbReference>
<dbReference type="PANTHER" id="PTHR43434:SF13">
    <property type="entry name" value="PHOSPHOGLYCOLATE PHOSPHATASE"/>
    <property type="match status" value="1"/>
</dbReference>
<dbReference type="InterPro" id="IPR050155">
    <property type="entry name" value="HAD-like_hydrolase_sf"/>
</dbReference>
<reference evidence="1 2" key="1">
    <citation type="submission" date="2019-11" db="EMBL/GenBank/DDBJ databases">
        <title>Isolation of a new High Light Tolerant Cyanobacteria.</title>
        <authorList>
            <person name="Dobson Z."/>
            <person name="Vaughn N."/>
            <person name="Vaughn M."/>
            <person name="Fromme P."/>
            <person name="Mazor Y."/>
        </authorList>
    </citation>
    <scope>NUCLEOTIDE SEQUENCE [LARGE SCALE GENOMIC DNA]</scope>
    <source>
        <strain evidence="1 2">0216</strain>
    </source>
</reference>
<dbReference type="SFLD" id="SFLDG01129">
    <property type="entry name" value="C1.5:_HAD__Beta-PGM__Phosphata"/>
    <property type="match status" value="1"/>
</dbReference>
<dbReference type="InterPro" id="IPR006439">
    <property type="entry name" value="HAD-SF_hydro_IA"/>
</dbReference>
<evidence type="ECO:0000313" key="2">
    <source>
        <dbReference type="Proteomes" id="UP000437131"/>
    </source>
</evidence>
<dbReference type="GO" id="GO:0006281">
    <property type="term" value="P:DNA repair"/>
    <property type="evidence" value="ECO:0007669"/>
    <property type="project" value="TreeGrafter"/>
</dbReference>
<dbReference type="InterPro" id="IPR023198">
    <property type="entry name" value="PGP-like_dom2"/>
</dbReference>
<sequence length="220" mass="24819">MALKVLIFDFDGTIADSRITLVKIANELADEFGYDPVTESDIVRLSNLSSKDVIIQSPIPAYKIPFLLRRVKRQLNEHIAYLQPFEGMEEALSNLKKKGCYLGIITSNLGANVSLFLRKNNLDNYFDFVYSANTLFGKNKVINKAIDKHHLLKDEVIYIGDETRDIEAAKKSNIKVAAVTWGFNSASVLKKYNPDFILDKPQELLDIIKCNCGLNKSLQT</sequence>
<dbReference type="AlphaFoldDB" id="A0A844GWU2"/>
<proteinExistence type="predicted"/>
<dbReference type="Gene3D" id="1.10.150.240">
    <property type="entry name" value="Putative phosphatase, domain 2"/>
    <property type="match status" value="1"/>
</dbReference>
<accession>A0A844GWU2</accession>
<dbReference type="InterPro" id="IPR023214">
    <property type="entry name" value="HAD_sf"/>
</dbReference>
<dbReference type="GO" id="GO:0005829">
    <property type="term" value="C:cytosol"/>
    <property type="evidence" value="ECO:0007669"/>
    <property type="project" value="TreeGrafter"/>
</dbReference>
<dbReference type="EMBL" id="WMIA01000041">
    <property type="protein sequence ID" value="MTF40660.1"/>
    <property type="molecule type" value="Genomic_DNA"/>
</dbReference>
<evidence type="ECO:0000313" key="1">
    <source>
        <dbReference type="EMBL" id="MTF40660.1"/>
    </source>
</evidence>